<evidence type="ECO:0000313" key="4">
    <source>
        <dbReference type="Proteomes" id="UP000681967"/>
    </source>
</evidence>
<dbReference type="EMBL" id="CAJOBJ010003837">
    <property type="protein sequence ID" value="CAF3979872.1"/>
    <property type="molecule type" value="Genomic_DNA"/>
</dbReference>
<dbReference type="Proteomes" id="UP000681967">
    <property type="component" value="Unassembled WGS sequence"/>
</dbReference>
<evidence type="ECO:0000313" key="2">
    <source>
        <dbReference type="EMBL" id="CAF3979872.1"/>
    </source>
</evidence>
<gene>
    <name evidence="3" type="ORF">BYL167_LOCUS15873</name>
    <name evidence="2" type="ORF">GIL414_LOCUS10620</name>
</gene>
<feature type="compositionally biased region" description="Basic and acidic residues" evidence="1">
    <location>
        <begin position="25"/>
        <end position="46"/>
    </location>
</feature>
<organism evidence="3 4">
    <name type="scientific">Rotaria magnacalcarata</name>
    <dbReference type="NCBI Taxonomy" id="392030"/>
    <lineage>
        <taxon>Eukaryota</taxon>
        <taxon>Metazoa</taxon>
        <taxon>Spiralia</taxon>
        <taxon>Gnathifera</taxon>
        <taxon>Rotifera</taxon>
        <taxon>Eurotatoria</taxon>
        <taxon>Bdelloidea</taxon>
        <taxon>Philodinida</taxon>
        <taxon>Philodinidae</taxon>
        <taxon>Rotaria</taxon>
    </lineage>
</organism>
<feature type="region of interest" description="Disordered" evidence="1">
    <location>
        <begin position="23"/>
        <end position="155"/>
    </location>
</feature>
<dbReference type="AlphaFoldDB" id="A0A8S2P8S6"/>
<name>A0A8S2P8S6_9BILA</name>
<dbReference type="Proteomes" id="UP000681720">
    <property type="component" value="Unassembled WGS sequence"/>
</dbReference>
<protein>
    <submittedName>
        <fullName evidence="3">Uncharacterized protein</fullName>
    </submittedName>
</protein>
<sequence>MYIFYNEKRSQLNRNAYSRINSTRKNIEHLNQYDHPKKRSTEIKDKRSTRKRKTSQIDDDDDDLPNEYDYNDSFIDDEDTDDSSCVSDKEETIESPSDIEWKPSEDPRYMGSTGDNSSDESDFDLTKQEAAEFTKGSTTKSHDSVMKKPRLEYDD</sequence>
<proteinExistence type="predicted"/>
<comment type="caution">
    <text evidence="3">The sequence shown here is derived from an EMBL/GenBank/DDBJ whole genome shotgun (WGS) entry which is preliminary data.</text>
</comment>
<feature type="compositionally biased region" description="Acidic residues" evidence="1">
    <location>
        <begin position="57"/>
        <end position="82"/>
    </location>
</feature>
<dbReference type="EMBL" id="CAJOBH010005962">
    <property type="protein sequence ID" value="CAF4040871.1"/>
    <property type="molecule type" value="Genomic_DNA"/>
</dbReference>
<reference evidence="3" key="1">
    <citation type="submission" date="2021-02" db="EMBL/GenBank/DDBJ databases">
        <authorList>
            <person name="Nowell W R."/>
        </authorList>
    </citation>
    <scope>NUCLEOTIDE SEQUENCE</scope>
</reference>
<evidence type="ECO:0000313" key="3">
    <source>
        <dbReference type="EMBL" id="CAF4040871.1"/>
    </source>
</evidence>
<accession>A0A8S2P8S6</accession>
<evidence type="ECO:0000256" key="1">
    <source>
        <dbReference type="SAM" id="MobiDB-lite"/>
    </source>
</evidence>
<feature type="compositionally biased region" description="Basic and acidic residues" evidence="1">
    <location>
        <begin position="99"/>
        <end position="108"/>
    </location>
</feature>
<feature type="compositionally biased region" description="Basic and acidic residues" evidence="1">
    <location>
        <begin position="140"/>
        <end position="155"/>
    </location>
</feature>